<reference evidence="6 7" key="1">
    <citation type="journal article" date="2015" name="Stand. Genomic Sci.">
        <title>Genomic Encyclopedia of Bacterial and Archaeal Type Strains, Phase III: the genomes of soil and plant-associated and newly described type strains.</title>
        <authorList>
            <person name="Whitman W.B."/>
            <person name="Woyke T."/>
            <person name="Klenk H.P."/>
            <person name="Zhou Y."/>
            <person name="Lilburn T.G."/>
            <person name="Beck B.J."/>
            <person name="De Vos P."/>
            <person name="Vandamme P."/>
            <person name="Eisen J.A."/>
            <person name="Garrity G."/>
            <person name="Hugenholtz P."/>
            <person name="Kyrpides N.C."/>
        </authorList>
    </citation>
    <scope>NUCLEOTIDE SEQUENCE [LARGE SCALE GENOMIC DNA]</scope>
    <source>
        <strain evidence="6 7">VKM Ac-2541</strain>
    </source>
</reference>
<keyword evidence="1" id="KW-0805">Transcription regulation</keyword>
<evidence type="ECO:0000256" key="3">
    <source>
        <dbReference type="ARBA" id="ARBA00023163"/>
    </source>
</evidence>
<organism evidence="6 7">
    <name type="scientific">Kribbella antiqua</name>
    <dbReference type="NCBI Taxonomy" id="2512217"/>
    <lineage>
        <taxon>Bacteria</taxon>
        <taxon>Bacillati</taxon>
        <taxon>Actinomycetota</taxon>
        <taxon>Actinomycetes</taxon>
        <taxon>Propionibacteriales</taxon>
        <taxon>Kribbellaceae</taxon>
        <taxon>Kribbella</taxon>
    </lineage>
</organism>
<dbReference type="EMBL" id="SLWR01000007">
    <property type="protein sequence ID" value="TCO46315.1"/>
    <property type="molecule type" value="Genomic_DNA"/>
</dbReference>
<dbReference type="OrthoDB" id="4823039at2"/>
<dbReference type="InterPro" id="IPR009057">
    <property type="entry name" value="Homeodomain-like_sf"/>
</dbReference>
<keyword evidence="2 4" id="KW-0238">DNA-binding</keyword>
<evidence type="ECO:0000313" key="7">
    <source>
        <dbReference type="Proteomes" id="UP000295573"/>
    </source>
</evidence>
<dbReference type="Pfam" id="PF00440">
    <property type="entry name" value="TetR_N"/>
    <property type="match status" value="1"/>
</dbReference>
<accession>A0A4R2ITZ7</accession>
<dbReference type="AlphaFoldDB" id="A0A4R2ITZ7"/>
<feature type="DNA-binding region" description="H-T-H motif" evidence="4">
    <location>
        <begin position="37"/>
        <end position="56"/>
    </location>
</feature>
<dbReference type="InterPro" id="IPR050109">
    <property type="entry name" value="HTH-type_TetR-like_transc_reg"/>
</dbReference>
<proteinExistence type="predicted"/>
<dbReference type="InterPro" id="IPR001647">
    <property type="entry name" value="HTH_TetR"/>
</dbReference>
<protein>
    <submittedName>
        <fullName evidence="6">TetR family transcriptional regulator</fullName>
    </submittedName>
</protein>
<dbReference type="GO" id="GO:0003700">
    <property type="term" value="F:DNA-binding transcription factor activity"/>
    <property type="evidence" value="ECO:0007669"/>
    <property type="project" value="TreeGrafter"/>
</dbReference>
<evidence type="ECO:0000256" key="4">
    <source>
        <dbReference type="PROSITE-ProRule" id="PRU00335"/>
    </source>
</evidence>
<dbReference type="PANTHER" id="PTHR30055">
    <property type="entry name" value="HTH-TYPE TRANSCRIPTIONAL REGULATOR RUTR"/>
    <property type="match status" value="1"/>
</dbReference>
<dbReference type="PROSITE" id="PS50977">
    <property type="entry name" value="HTH_TETR_2"/>
    <property type="match status" value="1"/>
</dbReference>
<dbReference type="PRINTS" id="PR00455">
    <property type="entry name" value="HTHTETR"/>
</dbReference>
<dbReference type="PANTHER" id="PTHR30055:SF234">
    <property type="entry name" value="HTH-TYPE TRANSCRIPTIONAL REGULATOR BETI"/>
    <property type="match status" value="1"/>
</dbReference>
<evidence type="ECO:0000313" key="6">
    <source>
        <dbReference type="EMBL" id="TCO46315.1"/>
    </source>
</evidence>
<gene>
    <name evidence="6" type="ORF">EV646_107339</name>
</gene>
<dbReference type="SUPFAM" id="SSF46689">
    <property type="entry name" value="Homeodomain-like"/>
    <property type="match status" value="1"/>
</dbReference>
<dbReference type="RefSeq" id="WP_132151332.1">
    <property type="nucleotide sequence ID" value="NZ_SLWR01000007.1"/>
</dbReference>
<evidence type="ECO:0000259" key="5">
    <source>
        <dbReference type="PROSITE" id="PS50977"/>
    </source>
</evidence>
<dbReference type="Proteomes" id="UP000295573">
    <property type="component" value="Unassembled WGS sequence"/>
</dbReference>
<evidence type="ECO:0000256" key="1">
    <source>
        <dbReference type="ARBA" id="ARBA00023015"/>
    </source>
</evidence>
<dbReference type="GO" id="GO:0000976">
    <property type="term" value="F:transcription cis-regulatory region binding"/>
    <property type="evidence" value="ECO:0007669"/>
    <property type="project" value="TreeGrafter"/>
</dbReference>
<name>A0A4R2ITZ7_9ACTN</name>
<keyword evidence="3" id="KW-0804">Transcription</keyword>
<feature type="domain" description="HTH tetR-type" evidence="5">
    <location>
        <begin position="14"/>
        <end position="74"/>
    </location>
</feature>
<comment type="caution">
    <text evidence="6">The sequence shown here is derived from an EMBL/GenBank/DDBJ whole genome shotgun (WGS) entry which is preliminary data.</text>
</comment>
<evidence type="ECO:0000256" key="2">
    <source>
        <dbReference type="ARBA" id="ARBA00023125"/>
    </source>
</evidence>
<sequence length="205" mass="22690">MAGVKPSKMQSKAAATRARIIRAAYDLFCATGYRATTMEAIGKQAGVAVQTVYFNFRTKDELLRAVHEWTVLGDDPVPPPLQPWHIAAMREPDARNALAKIVAGVAQLNARIAPMQSVFGAVSQEPAGEIYARSQELRRQDMAALVAELRKKTPLRPGLTQRRAADLLYFLMGPESYGAFVLEAGWTERQWVTWASETLNGQLFN</sequence>
<dbReference type="Gene3D" id="1.10.357.10">
    <property type="entry name" value="Tetracycline Repressor, domain 2"/>
    <property type="match status" value="1"/>
</dbReference>
<keyword evidence="7" id="KW-1185">Reference proteome</keyword>